<protein>
    <recommendedName>
        <fullName evidence="9">Methyl-coenzyme M reductase subunit beta</fullName>
        <ecNumber evidence="9">2.8.4.1</ecNumber>
    </recommendedName>
    <alternativeName>
        <fullName evidence="9">Coenzyme-B sulfoethylthiotransferase beta</fullName>
    </alternativeName>
</protein>
<feature type="domain" description="Methyl-coenzyme M reductase beta subunit C-terminal" evidence="10">
    <location>
        <begin position="189"/>
        <end position="435"/>
    </location>
</feature>
<comment type="subunit">
    <text evidence="9">Hexamer of two alpha, two beta, and two gamma chains.</text>
</comment>
<dbReference type="SUPFAM" id="SSF48081">
    <property type="entry name" value="Methyl-coenzyme M reductase alpha and beta chain C-terminal domain"/>
    <property type="match status" value="1"/>
</dbReference>
<dbReference type="PIRSF" id="PIRSF000263">
    <property type="entry name" value="Meth_CoM_rd_beta"/>
    <property type="match status" value="1"/>
</dbReference>
<evidence type="ECO:0000256" key="8">
    <source>
        <dbReference type="ARBA" id="ARBA00047772"/>
    </source>
</evidence>
<dbReference type="Gene3D" id="3.30.70.470">
    <property type="match status" value="1"/>
</dbReference>
<evidence type="ECO:0000259" key="10">
    <source>
        <dbReference type="Pfam" id="PF02241"/>
    </source>
</evidence>
<comment type="catalytic activity">
    <reaction evidence="8">
        <text>coenzyme B + methyl-coenzyme M = methane + coenzyme M-coenzyme B heterodisulfide</text>
        <dbReference type="Rhea" id="RHEA:12532"/>
        <dbReference type="ChEBI" id="CHEBI:16183"/>
        <dbReference type="ChEBI" id="CHEBI:58286"/>
        <dbReference type="ChEBI" id="CHEBI:58411"/>
        <dbReference type="ChEBI" id="CHEBI:58596"/>
        <dbReference type="EC" id="2.8.4.1"/>
    </reaction>
    <physiologicalReaction direction="left-to-right" evidence="8">
        <dbReference type="Rhea" id="RHEA:12533"/>
    </physiologicalReaction>
</comment>
<comment type="caution">
    <text evidence="12">The sequence shown here is derived from an EMBL/GenBank/DDBJ whole genome shotgun (WGS) entry which is preliminary data.</text>
</comment>
<evidence type="ECO:0000256" key="4">
    <source>
        <dbReference type="ARBA" id="ARBA00010675"/>
    </source>
</evidence>
<comment type="subunit">
    <text evidence="5">MCR is a hexamer of two alpha, two beta, and two gamma chains, forming a dimer of heterotrimers.</text>
</comment>
<evidence type="ECO:0000313" key="13">
    <source>
        <dbReference type="Proteomes" id="UP000003706"/>
    </source>
</evidence>
<accession>H1KZ66</accession>
<evidence type="ECO:0000313" key="12">
    <source>
        <dbReference type="EMBL" id="EHP86349.1"/>
    </source>
</evidence>
<keyword evidence="6 9" id="KW-0808">Transferase</keyword>
<comment type="cofactor">
    <cofactor evidence="1">
        <name>coenzyme F430</name>
        <dbReference type="ChEBI" id="CHEBI:60540"/>
    </cofactor>
</comment>
<evidence type="ECO:0000259" key="11">
    <source>
        <dbReference type="Pfam" id="PF02783"/>
    </source>
</evidence>
<comment type="function">
    <text evidence="2">Component of the methyl-coenzyme M reductase (MCR) I that catalyzes the reductive cleavage of methyl-coenzyme M (CoM-S-CH3 or 2-(methylthio)ethanesulfonate) using coenzyme B (CoB or 7-mercaptoheptanoylthreonine phosphate) as reductant which results in the production of methane and the mixed heterodisulfide of CoB and CoM (CoM-S-S-CoB). This is the final step in methanogenesis.</text>
</comment>
<evidence type="ECO:0000256" key="3">
    <source>
        <dbReference type="ARBA" id="ARBA00005149"/>
    </source>
</evidence>
<comment type="similarity">
    <text evidence="4">Belongs to the methyl-coenzyme M reductase beta subunit family.</text>
</comment>
<evidence type="ECO:0000256" key="9">
    <source>
        <dbReference type="PIRNR" id="PIRNR000263"/>
    </source>
</evidence>
<dbReference type="InterPro" id="IPR022680">
    <property type="entry name" value="Me_CoM_Rdtase_bsu_N"/>
</dbReference>
<dbReference type="AlphaFoldDB" id="H1KZ66"/>
<dbReference type="Proteomes" id="UP000003706">
    <property type="component" value="Unassembled WGS sequence"/>
</dbReference>
<keyword evidence="13" id="KW-1185">Reference proteome</keyword>
<dbReference type="InterPro" id="IPR009024">
    <property type="entry name" value="Me_CoM_Rdtase_Fd-like_fold"/>
</dbReference>
<feature type="domain" description="Methyl-coenzyme M reductase beta subunit N-terminal" evidence="11">
    <location>
        <begin position="6"/>
        <end position="187"/>
    </location>
</feature>
<dbReference type="InterPro" id="IPR003179">
    <property type="entry name" value="Me_CoM_Rdtase_bsu"/>
</dbReference>
<proteinExistence type="inferred from homology"/>
<dbReference type="InterPro" id="IPR015823">
    <property type="entry name" value="Me_CoM_Rdtase_asu_N_sub2"/>
</dbReference>
<comment type="pathway">
    <text evidence="3 9">One-carbon metabolism; methyl-coenzyme M reduction; methane from methyl-coenzyme M: step 1/1.</text>
</comment>
<dbReference type="InterPro" id="IPR022679">
    <property type="entry name" value="Me_CoM_Rdtase_bsu_C"/>
</dbReference>
<evidence type="ECO:0000256" key="1">
    <source>
        <dbReference type="ARBA" id="ARBA00001952"/>
    </source>
</evidence>
<evidence type="ECO:0000256" key="6">
    <source>
        <dbReference type="ARBA" id="ARBA00022679"/>
    </source>
</evidence>
<dbReference type="Pfam" id="PF02241">
    <property type="entry name" value="MCR_beta"/>
    <property type="match status" value="1"/>
</dbReference>
<gene>
    <name evidence="12" type="ORF">MetfoDRAFT_1089</name>
</gene>
<dbReference type="PATRIC" id="fig|647171.4.peg.1065"/>
<reference evidence="12 13" key="1">
    <citation type="submission" date="2011-09" db="EMBL/GenBank/DDBJ databases">
        <title>The draft genome of Methanotorris formicicus Mc-S-70.</title>
        <authorList>
            <consortium name="US DOE Joint Genome Institute (JGI-PGF)"/>
            <person name="Lucas S."/>
            <person name="Han J."/>
            <person name="Lapidus A."/>
            <person name="Cheng J.-F."/>
            <person name="Goodwin L."/>
            <person name="Pitluck S."/>
            <person name="Peters L."/>
            <person name="Land M.L."/>
            <person name="Hauser L."/>
            <person name="Sieprawska-Lupa M."/>
            <person name="Takai K."/>
            <person name="Miyazaki J."/>
            <person name="Whitman W."/>
            <person name="Woyke T.J."/>
        </authorList>
    </citation>
    <scope>NUCLEOTIDE SEQUENCE [LARGE SCALE GENOMIC DNA]</scope>
    <source>
        <strain evidence="12 13">Mc-S-70</strain>
    </source>
</reference>
<dbReference type="GO" id="GO:0050524">
    <property type="term" value="F:coenzyme-B sulfoethylthiotransferase activity"/>
    <property type="evidence" value="ECO:0007669"/>
    <property type="project" value="UniProtKB-UniRule"/>
</dbReference>
<dbReference type="SUPFAM" id="SSF55088">
    <property type="entry name" value="Methyl-coenzyme M reductase subunits"/>
    <property type="match status" value="1"/>
</dbReference>
<dbReference type="InterPro" id="IPR008924">
    <property type="entry name" value="Me_CoM_Rdtase_asu/bsu_C"/>
</dbReference>
<dbReference type="OrthoDB" id="52873at2157"/>
<dbReference type="Gene3D" id="1.20.840.10">
    <property type="entry name" value="Methyl-coenzyme M reductase, alpha/beta subunit, C-terminal"/>
    <property type="match status" value="1"/>
</dbReference>
<dbReference type="UniPathway" id="UPA00646">
    <property type="reaction ID" value="UER00699"/>
</dbReference>
<evidence type="ECO:0000256" key="2">
    <source>
        <dbReference type="ARBA" id="ARBA00002461"/>
    </source>
</evidence>
<name>H1KZ66_9EURY</name>
<keyword evidence="7 9" id="KW-0484">Methanogenesis</keyword>
<organism evidence="12 13">
    <name type="scientific">Methanotorris formicicus Mc-S-70</name>
    <dbReference type="NCBI Taxonomy" id="647171"/>
    <lineage>
        <taxon>Archaea</taxon>
        <taxon>Methanobacteriati</taxon>
        <taxon>Methanobacteriota</taxon>
        <taxon>Methanomada group</taxon>
        <taxon>Methanococci</taxon>
        <taxon>Methanococcales</taxon>
        <taxon>Methanocaldococcaceae</taxon>
        <taxon>Methanotorris</taxon>
    </lineage>
</organism>
<dbReference type="RefSeq" id="WP_007044521.1">
    <property type="nucleotide sequence ID" value="NZ_AGJL01000024.1"/>
</dbReference>
<dbReference type="EC" id="2.8.4.1" evidence="9"/>
<dbReference type="Pfam" id="PF02783">
    <property type="entry name" value="MCR_beta_N"/>
    <property type="match status" value="1"/>
</dbReference>
<dbReference type="GO" id="GO:0015948">
    <property type="term" value="P:methanogenesis"/>
    <property type="evidence" value="ECO:0007669"/>
    <property type="project" value="UniProtKB-UniRule"/>
</dbReference>
<evidence type="ECO:0000256" key="5">
    <source>
        <dbReference type="ARBA" id="ARBA00011155"/>
    </source>
</evidence>
<dbReference type="NCBIfam" id="TIGR03257">
    <property type="entry name" value="met_CoM_red_bet"/>
    <property type="match status" value="1"/>
</dbReference>
<evidence type="ECO:0000256" key="7">
    <source>
        <dbReference type="ARBA" id="ARBA00022994"/>
    </source>
</evidence>
<dbReference type="STRING" id="647171.MetfoDRAFT_1089"/>
<sequence>MAIYEDKIDLYDEKGKLLEENVPLEAVSPMINPTIEKIINDVKRSVAVNLSGIQNALKTGAVGGKACFCPGREIDLPIVENAEIIAEKVKKLVQTQEGDDTNIKLINKGNQMLVQLPSKRLKMAADYTVSTLVTGAAVIQAIVDTFDVDMFDAPVVKTAVLGRYPQTVDFHGANIAALLGPPVMLEGLGYGLRNIMANHVVAITRKKTLNAVALSSILEQTAMFETGDAVGAFERLHLLGLAFQGLNANNLVYELVKENGKNGTVGTVIASVVERALEDKVIKPIKTMPSGYVVYEPVDWALWNAYAAAGLVAAIMVNIGASRAAQGVASTVLYYNDILEFETGLPGVDFGRTEGTGVGFSFFSHSIYGGGGPGTFHGNHVVTRHSKGFAIPCAAAAMCLDAGTQMFSVEKTSALVGTVYSAIDYLREPLKHIAIGANEVKDKI</sequence>
<dbReference type="EMBL" id="AGJL01000024">
    <property type="protein sequence ID" value="EHP86349.1"/>
    <property type="molecule type" value="Genomic_DNA"/>
</dbReference>